<sequence length="117" mass="13777">MDYSLCDSSCDSHQCSRIDEMLEIRYANLMIELKSGFINVSTFHAELVEPLGWRPILRYYDGWLSVTGAILSVVVVCLRNWPTTHVTFGYLYSYSHFFIIYSKPGYHRRELRLTKQR</sequence>
<dbReference type="PANTHER" id="PTHR11827:SF103">
    <property type="entry name" value="SODIUM CHLORIDE COTRANSPORTER 69, ISOFORM E"/>
    <property type="match status" value="1"/>
</dbReference>
<organism evidence="6 7">
    <name type="scientific">Daphnia magna</name>
    <dbReference type="NCBI Taxonomy" id="35525"/>
    <lineage>
        <taxon>Eukaryota</taxon>
        <taxon>Metazoa</taxon>
        <taxon>Ecdysozoa</taxon>
        <taxon>Arthropoda</taxon>
        <taxon>Crustacea</taxon>
        <taxon>Branchiopoda</taxon>
        <taxon>Diplostraca</taxon>
        <taxon>Cladocera</taxon>
        <taxon>Anomopoda</taxon>
        <taxon>Daphniidae</taxon>
        <taxon>Daphnia</taxon>
    </lineage>
</organism>
<keyword evidence="4 5" id="KW-0472">Membrane</keyword>
<keyword evidence="3 5" id="KW-1133">Transmembrane helix</keyword>
<protein>
    <submittedName>
        <fullName evidence="6">Uncharacterized protein</fullName>
    </submittedName>
</protein>
<evidence type="ECO:0000256" key="5">
    <source>
        <dbReference type="SAM" id="Phobius"/>
    </source>
</evidence>
<evidence type="ECO:0000256" key="4">
    <source>
        <dbReference type="ARBA" id="ARBA00023136"/>
    </source>
</evidence>
<keyword evidence="7" id="KW-1185">Reference proteome</keyword>
<feature type="transmembrane region" description="Helical" evidence="5">
    <location>
        <begin position="62"/>
        <end position="81"/>
    </location>
</feature>
<evidence type="ECO:0000256" key="2">
    <source>
        <dbReference type="ARBA" id="ARBA00022692"/>
    </source>
</evidence>
<gene>
    <name evidence="6" type="ORF">OUZ56_024690</name>
</gene>
<dbReference type="InterPro" id="IPR004842">
    <property type="entry name" value="SLC12A_fam"/>
</dbReference>
<proteinExistence type="predicted"/>
<dbReference type="EMBL" id="JAOYFB010000039">
    <property type="protein sequence ID" value="KAK4031144.1"/>
    <property type="molecule type" value="Genomic_DNA"/>
</dbReference>
<reference evidence="6 7" key="1">
    <citation type="journal article" date="2023" name="Nucleic Acids Res.">
        <title>The hologenome of Daphnia magna reveals possible DNA methylation and microbiome-mediated evolution of the host genome.</title>
        <authorList>
            <person name="Chaturvedi A."/>
            <person name="Li X."/>
            <person name="Dhandapani V."/>
            <person name="Marshall H."/>
            <person name="Kissane S."/>
            <person name="Cuenca-Cambronero M."/>
            <person name="Asole G."/>
            <person name="Calvet F."/>
            <person name="Ruiz-Romero M."/>
            <person name="Marangio P."/>
            <person name="Guigo R."/>
            <person name="Rago D."/>
            <person name="Mirbahai L."/>
            <person name="Eastwood N."/>
            <person name="Colbourne J.K."/>
            <person name="Zhou J."/>
            <person name="Mallon E."/>
            <person name="Orsini L."/>
        </authorList>
    </citation>
    <scope>NUCLEOTIDE SEQUENCE [LARGE SCALE GENOMIC DNA]</scope>
    <source>
        <strain evidence="6">LRV0_1</strain>
    </source>
</reference>
<evidence type="ECO:0000256" key="1">
    <source>
        <dbReference type="ARBA" id="ARBA00004141"/>
    </source>
</evidence>
<comment type="caution">
    <text evidence="6">The sequence shown here is derived from an EMBL/GenBank/DDBJ whole genome shotgun (WGS) entry which is preliminary data.</text>
</comment>
<accession>A0ABR0B181</accession>
<evidence type="ECO:0000313" key="6">
    <source>
        <dbReference type="EMBL" id="KAK4031144.1"/>
    </source>
</evidence>
<keyword evidence="2 5" id="KW-0812">Transmembrane</keyword>
<evidence type="ECO:0000256" key="3">
    <source>
        <dbReference type="ARBA" id="ARBA00022989"/>
    </source>
</evidence>
<evidence type="ECO:0000313" key="7">
    <source>
        <dbReference type="Proteomes" id="UP001234178"/>
    </source>
</evidence>
<dbReference type="Proteomes" id="UP001234178">
    <property type="component" value="Unassembled WGS sequence"/>
</dbReference>
<dbReference type="PANTHER" id="PTHR11827">
    <property type="entry name" value="SOLUTE CARRIER FAMILY 12, CATION COTRANSPORTERS"/>
    <property type="match status" value="1"/>
</dbReference>
<name>A0ABR0B181_9CRUS</name>
<comment type="subcellular location">
    <subcellularLocation>
        <location evidence="1">Membrane</location>
        <topology evidence="1">Multi-pass membrane protein</topology>
    </subcellularLocation>
</comment>